<reference evidence="7 8" key="1">
    <citation type="submission" date="2008-09" db="EMBL/GenBank/DDBJ databases">
        <authorList>
            <person name="Fulton L."/>
            <person name="Clifton S."/>
            <person name="Fulton B."/>
            <person name="Xu J."/>
            <person name="Minx P."/>
            <person name="Pepin K.H."/>
            <person name="Johnson M."/>
            <person name="Thiruvilangam P."/>
            <person name="Bhonagiri V."/>
            <person name="Nash W.E."/>
            <person name="Mardis E.R."/>
            <person name="Wilson R.K."/>
        </authorList>
    </citation>
    <scope>NUCLEOTIDE SEQUENCE [LARGE SCALE GENOMIC DNA]</scope>
    <source>
        <strain evidence="7 8">DSM 13275</strain>
    </source>
</reference>
<accession>B6FXL8</accession>
<dbReference type="GO" id="GO:0015297">
    <property type="term" value="F:antiporter activity"/>
    <property type="evidence" value="ECO:0007669"/>
    <property type="project" value="InterPro"/>
</dbReference>
<feature type="transmembrane region" description="Helical" evidence="5">
    <location>
        <begin position="367"/>
        <end position="387"/>
    </location>
</feature>
<evidence type="ECO:0000256" key="5">
    <source>
        <dbReference type="SAM" id="Phobius"/>
    </source>
</evidence>
<dbReference type="InterPro" id="IPR006153">
    <property type="entry name" value="Cation/H_exchanger_TM"/>
</dbReference>
<sequence length="395" mass="42438">MLVSLALIFLVGMSLASICEKIKIPRIIGMLVTGIILGPYVLDFLDSSILNISSELRKMALIIILIKAGLSLDLKDLKKVGRPALLMSFLPATFEIIAYAIFAPILFGVSRVEAALIGAVLSAVSPAVVVPRMVDLMDNNLGTKKGIPQMILAGASFDDVFVIVLFSTFLAMNQGEGVNLSSFADIPISIVSGILIGSVVGLILYRFFEYRYNKEHLIRNSTKVIIILAVSFLLVALEDYLKGRVAMSGLLAVTSMALVLAMKSTNIVKVRLQEKFGKIWIAAEVVLFVLVGAAVDIRYTMGAGFTAVIMIFIALAIRSIGVFICMIGTELNTKERLFCVFSYLPKATVQAAIGSVPLAAGLNCGKLVLSIAVLAIIITAPLGAFLIDFSKEKLL</sequence>
<organism evidence="7 8">
    <name type="scientific">Peptacetobacter hiranonis (strain DSM 13275 / JCM 10541 / KCTC 15199 / TO-931)</name>
    <name type="common">Clostridium hiranonis</name>
    <dbReference type="NCBI Taxonomy" id="500633"/>
    <lineage>
        <taxon>Bacteria</taxon>
        <taxon>Bacillati</taxon>
        <taxon>Bacillota</taxon>
        <taxon>Clostridia</taxon>
        <taxon>Peptostreptococcales</taxon>
        <taxon>Peptostreptococcaceae</taxon>
        <taxon>Peptacetobacter</taxon>
    </lineage>
</organism>
<evidence type="ECO:0000259" key="6">
    <source>
        <dbReference type="Pfam" id="PF00999"/>
    </source>
</evidence>
<keyword evidence="4 5" id="KW-0472">Membrane</keyword>
<feature type="transmembrane region" description="Helical" evidence="5">
    <location>
        <begin position="276"/>
        <end position="295"/>
    </location>
</feature>
<dbReference type="AlphaFoldDB" id="B6FXL8"/>
<feature type="domain" description="Cation/H+ exchanger transmembrane" evidence="6">
    <location>
        <begin position="10"/>
        <end position="383"/>
    </location>
</feature>
<dbReference type="eggNOG" id="COG0025">
    <property type="taxonomic scope" value="Bacteria"/>
</dbReference>
<proteinExistence type="predicted"/>
<evidence type="ECO:0000256" key="1">
    <source>
        <dbReference type="ARBA" id="ARBA00004141"/>
    </source>
</evidence>
<keyword evidence="3 5" id="KW-1133">Transmembrane helix</keyword>
<feature type="transmembrane region" description="Helical" evidence="5">
    <location>
        <begin position="184"/>
        <end position="205"/>
    </location>
</feature>
<dbReference type="GO" id="GO:0016020">
    <property type="term" value="C:membrane"/>
    <property type="evidence" value="ECO:0007669"/>
    <property type="project" value="UniProtKB-SubCell"/>
</dbReference>
<comment type="caution">
    <text evidence="7">The sequence shown here is derived from an EMBL/GenBank/DDBJ whole genome shotgun (WGS) entry which is preliminary data.</text>
</comment>
<evidence type="ECO:0000256" key="2">
    <source>
        <dbReference type="ARBA" id="ARBA00022692"/>
    </source>
</evidence>
<dbReference type="STRING" id="500633.CLOHIR_00617"/>
<evidence type="ECO:0000256" key="3">
    <source>
        <dbReference type="ARBA" id="ARBA00022989"/>
    </source>
</evidence>
<dbReference type="EMBL" id="ABWP01000024">
    <property type="protein sequence ID" value="EEA85719.1"/>
    <property type="molecule type" value="Genomic_DNA"/>
</dbReference>
<comment type="subcellular location">
    <subcellularLocation>
        <location evidence="1">Membrane</location>
        <topology evidence="1">Multi-pass membrane protein</topology>
    </subcellularLocation>
</comment>
<feature type="transmembrane region" description="Helical" evidence="5">
    <location>
        <begin position="217"/>
        <end position="237"/>
    </location>
</feature>
<evidence type="ECO:0000313" key="8">
    <source>
        <dbReference type="Proteomes" id="UP000003178"/>
    </source>
</evidence>
<dbReference type="Pfam" id="PF00999">
    <property type="entry name" value="Na_H_Exchanger"/>
    <property type="match status" value="1"/>
</dbReference>
<name>B6FXL8_PEPHT</name>
<dbReference type="PANTHER" id="PTHR31102">
    <property type="match status" value="1"/>
</dbReference>
<dbReference type="RefSeq" id="WP_006439548.1">
    <property type="nucleotide sequence ID" value="NZ_DS995355.1"/>
</dbReference>
<feature type="transmembrane region" description="Helical" evidence="5">
    <location>
        <begin position="151"/>
        <end position="172"/>
    </location>
</feature>
<protein>
    <submittedName>
        <fullName evidence="7">Putative ATP synthase F0, A subunit</fullName>
    </submittedName>
</protein>
<evidence type="ECO:0000313" key="7">
    <source>
        <dbReference type="EMBL" id="EEA85719.1"/>
    </source>
</evidence>
<evidence type="ECO:0000256" key="4">
    <source>
        <dbReference type="ARBA" id="ARBA00023136"/>
    </source>
</evidence>
<dbReference type="Proteomes" id="UP000003178">
    <property type="component" value="Unassembled WGS sequence"/>
</dbReference>
<dbReference type="Gene3D" id="1.20.1530.20">
    <property type="match status" value="1"/>
</dbReference>
<feature type="transmembrane region" description="Helical" evidence="5">
    <location>
        <begin position="301"/>
        <end position="325"/>
    </location>
</feature>
<dbReference type="OrthoDB" id="9790604at2"/>
<dbReference type="InterPro" id="IPR038770">
    <property type="entry name" value="Na+/solute_symporter_sf"/>
</dbReference>
<dbReference type="HOGENOM" id="CLU_018415_1_0_9"/>
<feature type="transmembrane region" description="Helical" evidence="5">
    <location>
        <begin position="337"/>
        <end position="361"/>
    </location>
</feature>
<keyword evidence="8" id="KW-1185">Reference proteome</keyword>
<feature type="transmembrane region" description="Helical" evidence="5">
    <location>
        <begin position="26"/>
        <end position="45"/>
    </location>
</feature>
<dbReference type="PANTHER" id="PTHR31102:SF1">
    <property type="entry name" value="CATION_H+ EXCHANGER DOMAIN-CONTAINING PROTEIN"/>
    <property type="match status" value="1"/>
</dbReference>
<gene>
    <name evidence="7" type="ORF">CLOHIR_00617</name>
</gene>
<keyword evidence="2 5" id="KW-0812">Transmembrane</keyword>
<dbReference type="InterPro" id="IPR051843">
    <property type="entry name" value="CPA1_transporter"/>
</dbReference>
<feature type="transmembrane region" description="Helical" evidence="5">
    <location>
        <begin position="84"/>
        <end position="106"/>
    </location>
</feature>
<reference evidence="7 8" key="2">
    <citation type="submission" date="2008-10" db="EMBL/GenBank/DDBJ databases">
        <title>Draft genome sequence of Clostridium hiranonis (DSM 13275).</title>
        <authorList>
            <person name="Sudarsanam P."/>
            <person name="Ley R."/>
            <person name="Guruge J."/>
            <person name="Turnbaugh P.J."/>
            <person name="Mahowald M."/>
            <person name="Liep D."/>
            <person name="Gordon J."/>
        </authorList>
    </citation>
    <scope>NUCLEOTIDE SEQUENCE [LARGE SCALE GENOMIC DNA]</scope>
    <source>
        <strain evidence="7 8">DSM 13275</strain>
    </source>
</reference>
<feature type="transmembrane region" description="Helical" evidence="5">
    <location>
        <begin position="112"/>
        <end position="130"/>
    </location>
</feature>
<feature type="transmembrane region" description="Helical" evidence="5">
    <location>
        <begin position="243"/>
        <end position="264"/>
    </location>
</feature>
<dbReference type="GO" id="GO:1902600">
    <property type="term" value="P:proton transmembrane transport"/>
    <property type="evidence" value="ECO:0007669"/>
    <property type="project" value="InterPro"/>
</dbReference>